<keyword evidence="2" id="KW-1185">Reference proteome</keyword>
<protein>
    <submittedName>
        <fullName evidence="1">Uncharacterized protein</fullName>
    </submittedName>
</protein>
<reference evidence="1" key="1">
    <citation type="journal article" date="2025" name="Int. J. Syst. Evol. Microbiol.">
        <title>Inconstantimicrobium mannanitabidum sp. nov., a novel member of the family Clostridiaceae isolated from anoxic soil under the treatment of reductive soil disinfestation.</title>
        <authorList>
            <person name="Ueki A."/>
            <person name="Tonouchi A."/>
            <person name="Honma S."/>
            <person name="Kaku N."/>
            <person name="Ueki K."/>
        </authorList>
    </citation>
    <scope>NUCLEOTIDE SEQUENCE</scope>
    <source>
        <strain evidence="1">TW13</strain>
    </source>
</reference>
<evidence type="ECO:0000313" key="2">
    <source>
        <dbReference type="Proteomes" id="UP001058074"/>
    </source>
</evidence>
<name>A0ACB5REF0_9CLOT</name>
<comment type="caution">
    <text evidence="1">The sequence shown here is derived from an EMBL/GenBank/DDBJ whole genome shotgun (WGS) entry which is preliminary data.</text>
</comment>
<sequence>MKKSKGVITIEAALVVPIFVFAVLFMAQFLKIVYIYDTIQTNVYNTAKFINGYTYIADVTKENEYVDKDQDLSKTITKVQEIFTDAAAHGSANGLGGQLKATVENFIKSMLASGVQEVSNKIIPEISEKLLDNDLKAAKGSDYKKSLGITSGFDFSKSSITLGAKGEVKLIVEYEVKVEVPLLTTPKTMKLRNQVVIKNFAGV</sequence>
<organism evidence="1 2">
    <name type="scientific">Inconstantimicrobium mannanitabidum</name>
    <dbReference type="NCBI Taxonomy" id="1604901"/>
    <lineage>
        <taxon>Bacteria</taxon>
        <taxon>Bacillati</taxon>
        <taxon>Bacillota</taxon>
        <taxon>Clostridia</taxon>
        <taxon>Eubacteriales</taxon>
        <taxon>Clostridiaceae</taxon>
        <taxon>Inconstantimicrobium</taxon>
    </lineage>
</organism>
<proteinExistence type="predicted"/>
<dbReference type="Proteomes" id="UP001058074">
    <property type="component" value="Unassembled WGS sequence"/>
</dbReference>
<accession>A0ACB5REF0</accession>
<dbReference type="EMBL" id="BROD01000001">
    <property type="protein sequence ID" value="GKX67423.1"/>
    <property type="molecule type" value="Genomic_DNA"/>
</dbReference>
<gene>
    <name evidence="1" type="ORF">rsdtw13_26810</name>
</gene>
<evidence type="ECO:0000313" key="1">
    <source>
        <dbReference type="EMBL" id="GKX67423.1"/>
    </source>
</evidence>